<name>A0A8S1EN28_9PELO</name>
<evidence type="ECO:0000259" key="4">
    <source>
        <dbReference type="PROSITE" id="PS51184"/>
    </source>
</evidence>
<sequence length="488" mass="56910">MPSVPRIPSTTPWLEILTDFGFPNKPFILESSATDEWPARKNWVLGDGSPNLQYFIDNYGDAIVPILDGDCYEKVVLRDYLQNLDKNPQKYLKDWHFQNDFGAADYKLHPFFARDFVNYENFAKESNPFGDDYRFVYFGFKGSWTKFHSDVVSSHSWSANVCGEKLWLMLEPGKENLFKAATDSGFVEDLREHEDRWEEAGLMKFVQHAGEIVFVPTNWYHQVHNLTDAISINHNWMNCTNIEIVGEFLRRRERDVRNELSDCAAMFDKDEFEQKVELVLFADARLNRSRFRDLLQLLLRNRKSPNFRCPVHKKDLRSCRESEECLKRIRSICTCTNSFCKKCLEFVMKQLSEHELQEIFQRASGSMERGPLDVEPEVFTYYGKIFDKCLRGNSESPISEESSHLSPATKETMIAILRGGRKIEEKPVKWNVNIVVGNKYVLKSLRPVVTMDIPNGTKVEKLEFDLDTFSQFRMQLAKAVMNTFHNQE</sequence>
<organism evidence="5 6">
    <name type="scientific">Caenorhabditis bovis</name>
    <dbReference type="NCBI Taxonomy" id="2654633"/>
    <lineage>
        <taxon>Eukaryota</taxon>
        <taxon>Metazoa</taxon>
        <taxon>Ecdysozoa</taxon>
        <taxon>Nematoda</taxon>
        <taxon>Chromadorea</taxon>
        <taxon>Rhabditida</taxon>
        <taxon>Rhabditina</taxon>
        <taxon>Rhabditomorpha</taxon>
        <taxon>Rhabditoidea</taxon>
        <taxon>Rhabditidae</taxon>
        <taxon>Peloderinae</taxon>
        <taxon>Caenorhabditis</taxon>
    </lineage>
</organism>
<dbReference type="PANTHER" id="PTHR12480:SF6">
    <property type="entry name" value="2-OXOGLUTARATE AND IRON-DEPENDENT OXYGENASE JMJD4"/>
    <property type="match status" value="1"/>
</dbReference>
<evidence type="ECO:0000256" key="2">
    <source>
        <dbReference type="ARBA" id="ARBA00047762"/>
    </source>
</evidence>
<dbReference type="GO" id="GO:0043565">
    <property type="term" value="F:sequence-specific DNA binding"/>
    <property type="evidence" value="ECO:0007669"/>
    <property type="project" value="TreeGrafter"/>
</dbReference>
<evidence type="ECO:0000313" key="5">
    <source>
        <dbReference type="EMBL" id="CAB3401573.1"/>
    </source>
</evidence>
<evidence type="ECO:0000313" key="6">
    <source>
        <dbReference type="Proteomes" id="UP000494206"/>
    </source>
</evidence>
<dbReference type="InterPro" id="IPR050910">
    <property type="entry name" value="JMJD6_ArgDemeth/LysHydrox"/>
</dbReference>
<dbReference type="AlphaFoldDB" id="A0A8S1EN28"/>
<dbReference type="Gene3D" id="2.60.120.650">
    <property type="entry name" value="Cupin"/>
    <property type="match status" value="1"/>
</dbReference>
<comment type="catalytic activity">
    <reaction evidence="2">
        <text>L-lysyl-[protein] + 2-oxoglutarate + O2 = 4-hydroxy-L-lysyl-[protein] + succinate + CO2</text>
        <dbReference type="Rhea" id="RHEA:57156"/>
        <dbReference type="Rhea" id="RHEA-COMP:9752"/>
        <dbReference type="Rhea" id="RHEA-COMP:15084"/>
        <dbReference type="ChEBI" id="CHEBI:15379"/>
        <dbReference type="ChEBI" id="CHEBI:16526"/>
        <dbReference type="ChEBI" id="CHEBI:16810"/>
        <dbReference type="ChEBI" id="CHEBI:29969"/>
        <dbReference type="ChEBI" id="CHEBI:30031"/>
        <dbReference type="ChEBI" id="CHEBI:141495"/>
    </reaction>
</comment>
<dbReference type="GO" id="GO:0016706">
    <property type="term" value="F:2-oxoglutarate-dependent dioxygenase activity"/>
    <property type="evidence" value="ECO:0007669"/>
    <property type="project" value="TreeGrafter"/>
</dbReference>
<dbReference type="EMBL" id="CADEPM010000003">
    <property type="protein sequence ID" value="CAB3401573.1"/>
    <property type="molecule type" value="Genomic_DNA"/>
</dbReference>
<comment type="caution">
    <text evidence="5">The sequence shown here is derived from an EMBL/GenBank/DDBJ whole genome shotgun (WGS) entry which is preliminary data.</text>
</comment>
<dbReference type="PROSITE" id="PS51184">
    <property type="entry name" value="JMJC"/>
    <property type="match status" value="1"/>
</dbReference>
<gene>
    <name evidence="5" type="ORF">CBOVIS_LOCUS4302</name>
</gene>
<dbReference type="Proteomes" id="UP000494206">
    <property type="component" value="Unassembled WGS sequence"/>
</dbReference>
<dbReference type="InterPro" id="IPR003347">
    <property type="entry name" value="JmjC_dom"/>
</dbReference>
<feature type="domain" description="JmjC" evidence="4">
    <location>
        <begin position="97"/>
        <end position="253"/>
    </location>
</feature>
<proteinExistence type="inferred from homology"/>
<dbReference type="GO" id="GO:0005634">
    <property type="term" value="C:nucleus"/>
    <property type="evidence" value="ECO:0007669"/>
    <property type="project" value="TreeGrafter"/>
</dbReference>
<evidence type="ECO:0000256" key="1">
    <source>
        <dbReference type="ARBA" id="ARBA00038068"/>
    </source>
</evidence>
<dbReference type="SUPFAM" id="SSF51197">
    <property type="entry name" value="Clavaminate synthase-like"/>
    <property type="match status" value="1"/>
</dbReference>
<keyword evidence="6" id="KW-1185">Reference proteome</keyword>
<evidence type="ECO:0000256" key="3">
    <source>
        <dbReference type="ARBA" id="ARBA00082904"/>
    </source>
</evidence>
<dbReference type="OrthoDB" id="203487at2759"/>
<dbReference type="Pfam" id="PF02373">
    <property type="entry name" value="JmjC"/>
    <property type="match status" value="1"/>
</dbReference>
<comment type="similarity">
    <text evidence="1">Belongs to the JMJD6 family.</text>
</comment>
<dbReference type="GO" id="GO:0005737">
    <property type="term" value="C:cytoplasm"/>
    <property type="evidence" value="ECO:0007669"/>
    <property type="project" value="TreeGrafter"/>
</dbReference>
<dbReference type="SMART" id="SM00558">
    <property type="entry name" value="JmjC"/>
    <property type="match status" value="1"/>
</dbReference>
<reference evidence="5 6" key="1">
    <citation type="submission" date="2020-04" db="EMBL/GenBank/DDBJ databases">
        <authorList>
            <person name="Laetsch R D."/>
            <person name="Stevens L."/>
            <person name="Kumar S."/>
            <person name="Blaxter L. M."/>
        </authorList>
    </citation>
    <scope>NUCLEOTIDE SEQUENCE [LARGE SCALE GENOMIC DNA]</scope>
</reference>
<dbReference type="GO" id="GO:0045905">
    <property type="term" value="P:positive regulation of translational termination"/>
    <property type="evidence" value="ECO:0007669"/>
    <property type="project" value="TreeGrafter"/>
</dbReference>
<dbReference type="PANTHER" id="PTHR12480">
    <property type="entry name" value="ARGININE DEMETHYLASE AND LYSYL-HYDROXYLASE JMJD"/>
    <property type="match status" value="1"/>
</dbReference>
<protein>
    <recommendedName>
        <fullName evidence="3">Jumonji domain-containing protein 4</fullName>
    </recommendedName>
</protein>
<accession>A0A8S1EN28</accession>